<dbReference type="Proteomes" id="UP000693946">
    <property type="component" value="Linkage Group LG12"/>
</dbReference>
<gene>
    <name evidence="2" type="ORF">JOB18_016253</name>
</gene>
<organism evidence="2 3">
    <name type="scientific">Solea senegalensis</name>
    <name type="common">Senegalese sole</name>
    <dbReference type="NCBI Taxonomy" id="28829"/>
    <lineage>
        <taxon>Eukaryota</taxon>
        <taxon>Metazoa</taxon>
        <taxon>Chordata</taxon>
        <taxon>Craniata</taxon>
        <taxon>Vertebrata</taxon>
        <taxon>Euteleostomi</taxon>
        <taxon>Actinopterygii</taxon>
        <taxon>Neopterygii</taxon>
        <taxon>Teleostei</taxon>
        <taxon>Neoteleostei</taxon>
        <taxon>Acanthomorphata</taxon>
        <taxon>Carangaria</taxon>
        <taxon>Pleuronectiformes</taxon>
        <taxon>Pleuronectoidei</taxon>
        <taxon>Soleidae</taxon>
        <taxon>Solea</taxon>
    </lineage>
</organism>
<proteinExistence type="predicted"/>
<evidence type="ECO:0000313" key="3">
    <source>
        <dbReference type="Proteomes" id="UP000693946"/>
    </source>
</evidence>
<evidence type="ECO:0000313" key="2">
    <source>
        <dbReference type="EMBL" id="KAG7517785.1"/>
    </source>
</evidence>
<reference evidence="2 3" key="1">
    <citation type="journal article" date="2021" name="Sci. Rep.">
        <title>Chromosome anchoring in Senegalese sole (Solea senegalensis) reveals sex-associated markers and genome rearrangements in flatfish.</title>
        <authorList>
            <person name="Guerrero-Cozar I."/>
            <person name="Gomez-Garrido J."/>
            <person name="Berbel C."/>
            <person name="Martinez-Blanch J.F."/>
            <person name="Alioto T."/>
            <person name="Claros M.G."/>
            <person name="Gagnaire P.A."/>
            <person name="Manchado M."/>
        </authorList>
    </citation>
    <scope>NUCLEOTIDE SEQUENCE [LARGE SCALE GENOMIC DNA]</scope>
    <source>
        <strain evidence="2">Sse05_10M</strain>
    </source>
</reference>
<feature type="region of interest" description="Disordered" evidence="1">
    <location>
        <begin position="98"/>
        <end position="119"/>
    </location>
</feature>
<name>A0AAV6SLA8_SOLSE</name>
<accession>A0AAV6SLA8</accession>
<comment type="caution">
    <text evidence="2">The sequence shown here is derived from an EMBL/GenBank/DDBJ whole genome shotgun (WGS) entry which is preliminary data.</text>
</comment>
<keyword evidence="3" id="KW-1185">Reference proteome</keyword>
<evidence type="ECO:0000256" key="1">
    <source>
        <dbReference type="SAM" id="MobiDB-lite"/>
    </source>
</evidence>
<protein>
    <submittedName>
        <fullName evidence="2">Uncharacterized protein</fullName>
    </submittedName>
</protein>
<dbReference type="AlphaFoldDB" id="A0AAV6SLA8"/>
<dbReference type="EMBL" id="JAGKHQ010000004">
    <property type="protein sequence ID" value="KAG7517785.1"/>
    <property type="molecule type" value="Genomic_DNA"/>
</dbReference>
<feature type="compositionally biased region" description="Basic and acidic residues" evidence="1">
    <location>
        <begin position="106"/>
        <end position="119"/>
    </location>
</feature>
<sequence length="119" mass="14480">MKKLVQREERERTTGDCNEYECRRGLHLRRLLILFSLTARSRRRGAQKRQTEHLAFLEYVETSPESRQQLRRVENTHPFLRKTTLNPEETLKHMDEVEEQVFGGPRRRENIQRRQHDLK</sequence>